<keyword evidence="3" id="KW-0520">NAD</keyword>
<dbReference type="Gene3D" id="3.40.50.720">
    <property type="entry name" value="NAD(P)-binding Rossmann-like Domain"/>
    <property type="match status" value="1"/>
</dbReference>
<dbReference type="RefSeq" id="WP_167168703.1">
    <property type="nucleotide sequence ID" value="NZ_JAAOYM010000001.1"/>
</dbReference>
<dbReference type="Pfam" id="PF13561">
    <property type="entry name" value="adh_short_C2"/>
    <property type="match status" value="1"/>
</dbReference>
<evidence type="ECO:0000256" key="1">
    <source>
        <dbReference type="ARBA" id="ARBA00006484"/>
    </source>
</evidence>
<dbReference type="EMBL" id="JAAOYM010000001">
    <property type="protein sequence ID" value="NIJ11407.1"/>
    <property type="molecule type" value="Genomic_DNA"/>
</dbReference>
<dbReference type="PANTHER" id="PTHR24321">
    <property type="entry name" value="DEHYDROGENASES, SHORT CHAIN"/>
    <property type="match status" value="1"/>
</dbReference>
<evidence type="ECO:0000259" key="4">
    <source>
        <dbReference type="SMART" id="SM00822"/>
    </source>
</evidence>
<evidence type="ECO:0000256" key="2">
    <source>
        <dbReference type="ARBA" id="ARBA00023002"/>
    </source>
</evidence>
<reference evidence="5 6" key="1">
    <citation type="submission" date="2020-03" db="EMBL/GenBank/DDBJ databases">
        <title>Sequencing the genomes of 1000 actinobacteria strains.</title>
        <authorList>
            <person name="Klenk H.-P."/>
        </authorList>
    </citation>
    <scope>NUCLEOTIDE SEQUENCE [LARGE SCALE GENOMIC DNA]</scope>
    <source>
        <strain evidence="5 6">DSM 45685</strain>
    </source>
</reference>
<accession>A0A7X5UP95</accession>
<dbReference type="AlphaFoldDB" id="A0A7X5UP95"/>
<dbReference type="FunFam" id="3.40.50.720:FF:000084">
    <property type="entry name" value="Short-chain dehydrogenase reductase"/>
    <property type="match status" value="1"/>
</dbReference>
<keyword evidence="6" id="KW-1185">Reference proteome</keyword>
<evidence type="ECO:0000313" key="6">
    <source>
        <dbReference type="Proteomes" id="UP000545493"/>
    </source>
</evidence>
<dbReference type="InterPro" id="IPR020904">
    <property type="entry name" value="Sc_DH/Rdtase_CS"/>
</dbReference>
<dbReference type="EC" id="1.1.1.100" evidence="5"/>
<protein>
    <submittedName>
        <fullName evidence="5">3-oxoacyl-[acyl-carrier protein] reductase</fullName>
        <ecNumber evidence="5">1.1.1.100</ecNumber>
    </submittedName>
</protein>
<name>A0A7X5UP95_9PSEU</name>
<dbReference type="PRINTS" id="PR00081">
    <property type="entry name" value="GDHRDH"/>
</dbReference>
<comment type="similarity">
    <text evidence="1">Belongs to the short-chain dehydrogenases/reductases (SDR) family.</text>
</comment>
<dbReference type="SUPFAM" id="SSF51735">
    <property type="entry name" value="NAD(P)-binding Rossmann-fold domains"/>
    <property type="match status" value="1"/>
</dbReference>
<feature type="domain" description="Ketoreductase" evidence="4">
    <location>
        <begin position="8"/>
        <end position="188"/>
    </location>
</feature>
<dbReference type="InterPro" id="IPR057326">
    <property type="entry name" value="KR_dom"/>
</dbReference>
<gene>
    <name evidence="5" type="ORF">FHU38_001751</name>
</gene>
<evidence type="ECO:0000256" key="3">
    <source>
        <dbReference type="ARBA" id="ARBA00023027"/>
    </source>
</evidence>
<dbReference type="CDD" id="cd05233">
    <property type="entry name" value="SDR_c"/>
    <property type="match status" value="1"/>
</dbReference>
<dbReference type="SMART" id="SM00822">
    <property type="entry name" value="PKS_KR"/>
    <property type="match status" value="1"/>
</dbReference>
<dbReference type="PANTHER" id="PTHR24321:SF8">
    <property type="entry name" value="ESTRADIOL 17-BETA-DEHYDROGENASE 8-RELATED"/>
    <property type="match status" value="1"/>
</dbReference>
<evidence type="ECO:0000313" key="5">
    <source>
        <dbReference type="EMBL" id="NIJ11407.1"/>
    </source>
</evidence>
<dbReference type="GO" id="GO:0004316">
    <property type="term" value="F:3-oxoacyl-[acyl-carrier-protein] reductase (NADPH) activity"/>
    <property type="evidence" value="ECO:0007669"/>
    <property type="project" value="UniProtKB-EC"/>
</dbReference>
<sequence length="251" mass="25846">MPGGLSGRVAVVTGAAGGLGVAIVRRLSAEGAAVAALDIADPDHTLAEVGSTGPGPVRAWRCDVADADRVAAVIAEVRAELGAVDVLVNNAGLLSGRAGFEHTTAQDMHRFFGVNAVGALHLTQACLADLSASRHRGRVVNVASRTAFTGAPGQLAYVASKGALVSMTRVLARELGEHGITVNAVMPAQVPTPGTRAHSTDEVFERTRQQQAIREEVTPQHFAGLIAYLAGDDGELMTGQSLVYDGGGLLR</sequence>
<keyword evidence="2 5" id="KW-0560">Oxidoreductase</keyword>
<comment type="caution">
    <text evidence="5">The sequence shown here is derived from an EMBL/GenBank/DDBJ whole genome shotgun (WGS) entry which is preliminary data.</text>
</comment>
<dbReference type="InterPro" id="IPR002347">
    <property type="entry name" value="SDR_fam"/>
</dbReference>
<dbReference type="Proteomes" id="UP000545493">
    <property type="component" value="Unassembled WGS sequence"/>
</dbReference>
<proteinExistence type="inferred from homology"/>
<dbReference type="InterPro" id="IPR036291">
    <property type="entry name" value="NAD(P)-bd_dom_sf"/>
</dbReference>
<dbReference type="PROSITE" id="PS00061">
    <property type="entry name" value="ADH_SHORT"/>
    <property type="match status" value="1"/>
</dbReference>
<dbReference type="PRINTS" id="PR00080">
    <property type="entry name" value="SDRFAMILY"/>
</dbReference>
<organism evidence="5 6">
    <name type="scientific">Saccharomonospora amisosensis</name>
    <dbReference type="NCBI Taxonomy" id="1128677"/>
    <lineage>
        <taxon>Bacteria</taxon>
        <taxon>Bacillati</taxon>
        <taxon>Actinomycetota</taxon>
        <taxon>Actinomycetes</taxon>
        <taxon>Pseudonocardiales</taxon>
        <taxon>Pseudonocardiaceae</taxon>
        <taxon>Saccharomonospora</taxon>
    </lineage>
</organism>